<dbReference type="OrthoDB" id="2505969at2759"/>
<accession>A0A067M7D8</accession>
<dbReference type="InParanoid" id="A0A067M7D8"/>
<keyword evidence="3" id="KW-1185">Reference proteome</keyword>
<feature type="non-terminal residue" evidence="2">
    <location>
        <position position="263"/>
    </location>
</feature>
<organism evidence="2 3">
    <name type="scientific">Botryobasidium botryosum (strain FD-172 SS1)</name>
    <dbReference type="NCBI Taxonomy" id="930990"/>
    <lineage>
        <taxon>Eukaryota</taxon>
        <taxon>Fungi</taxon>
        <taxon>Dikarya</taxon>
        <taxon>Basidiomycota</taxon>
        <taxon>Agaricomycotina</taxon>
        <taxon>Agaricomycetes</taxon>
        <taxon>Cantharellales</taxon>
        <taxon>Botryobasidiaceae</taxon>
        <taxon>Botryobasidium</taxon>
    </lineage>
</organism>
<dbReference type="PANTHER" id="PTHR33096:SF1">
    <property type="entry name" value="CXC1-LIKE CYSTEINE CLUSTER ASSOCIATED WITH KDZ TRANSPOSASES DOMAIN-CONTAINING PROTEIN"/>
    <property type="match status" value="1"/>
</dbReference>
<dbReference type="PANTHER" id="PTHR33096">
    <property type="entry name" value="CXC2 DOMAIN-CONTAINING PROTEIN"/>
    <property type="match status" value="1"/>
</dbReference>
<dbReference type="Proteomes" id="UP000027195">
    <property type="component" value="Unassembled WGS sequence"/>
</dbReference>
<dbReference type="HOGENOM" id="CLU_013084_3_3_1"/>
<dbReference type="AlphaFoldDB" id="A0A067M7D8"/>
<sequence length="263" mass="29708">NETLARAGFLGTSPVNPQCAAFVRSLDDIHGVHPFCTRIYRRFLTSPLCVYFKYPSDPYLIAQFSRAFDVYVLILREVDRRIAKSMDRLKGEWRMKNSCPCCGYECEDEPGLMFRRLLTMDGNNSAKRFANAGVSDQRQFESDYFLSDEVVDSFSDALPDRGKKKTGSAAYDDPDPTAGDPESDCTDRWKNANSERTRAMWKAFDESGIFACVCRHGFIVGIANMRRSGELAKYPLAMTQWVTESLGDRLCWGYDIGCAFSGT</sequence>
<proteinExistence type="predicted"/>
<gene>
    <name evidence="2" type="ORF">BOTBODRAFT_91928</name>
</gene>
<dbReference type="EMBL" id="KL198066">
    <property type="protein sequence ID" value="KDQ10625.1"/>
    <property type="molecule type" value="Genomic_DNA"/>
</dbReference>
<reference evidence="3" key="1">
    <citation type="journal article" date="2014" name="Proc. Natl. Acad. Sci. U.S.A.">
        <title>Extensive sampling of basidiomycete genomes demonstrates inadequacy of the white-rot/brown-rot paradigm for wood decay fungi.</title>
        <authorList>
            <person name="Riley R."/>
            <person name="Salamov A.A."/>
            <person name="Brown D.W."/>
            <person name="Nagy L.G."/>
            <person name="Floudas D."/>
            <person name="Held B.W."/>
            <person name="Levasseur A."/>
            <person name="Lombard V."/>
            <person name="Morin E."/>
            <person name="Otillar R."/>
            <person name="Lindquist E.A."/>
            <person name="Sun H."/>
            <person name="LaButti K.M."/>
            <person name="Schmutz J."/>
            <person name="Jabbour D."/>
            <person name="Luo H."/>
            <person name="Baker S.E."/>
            <person name="Pisabarro A.G."/>
            <person name="Walton J.D."/>
            <person name="Blanchette R.A."/>
            <person name="Henrissat B."/>
            <person name="Martin F."/>
            <person name="Cullen D."/>
            <person name="Hibbett D.S."/>
            <person name="Grigoriev I.V."/>
        </authorList>
    </citation>
    <scope>NUCLEOTIDE SEQUENCE [LARGE SCALE GENOMIC DNA]</scope>
    <source>
        <strain evidence="3">FD-172 SS1</strain>
    </source>
</reference>
<feature type="non-terminal residue" evidence="2">
    <location>
        <position position="1"/>
    </location>
</feature>
<dbReference type="InterPro" id="IPR040521">
    <property type="entry name" value="KDZ"/>
</dbReference>
<dbReference type="STRING" id="930990.A0A067M7D8"/>
<name>A0A067M7D8_BOTB1</name>
<protein>
    <recommendedName>
        <fullName evidence="4">CxC1-like cysteine cluster associated with KDZ transposases domain-containing protein</fullName>
    </recommendedName>
</protein>
<dbReference type="Pfam" id="PF18758">
    <property type="entry name" value="KDZ"/>
    <property type="match status" value="1"/>
</dbReference>
<evidence type="ECO:0000313" key="2">
    <source>
        <dbReference type="EMBL" id="KDQ10625.1"/>
    </source>
</evidence>
<evidence type="ECO:0000256" key="1">
    <source>
        <dbReference type="SAM" id="MobiDB-lite"/>
    </source>
</evidence>
<feature type="region of interest" description="Disordered" evidence="1">
    <location>
        <begin position="158"/>
        <end position="187"/>
    </location>
</feature>
<evidence type="ECO:0008006" key="4">
    <source>
        <dbReference type="Google" id="ProtNLM"/>
    </source>
</evidence>
<evidence type="ECO:0000313" key="3">
    <source>
        <dbReference type="Proteomes" id="UP000027195"/>
    </source>
</evidence>